<dbReference type="Proteomes" id="UP001058120">
    <property type="component" value="Chromosome"/>
</dbReference>
<dbReference type="PANTHER" id="PTHR31302">
    <property type="entry name" value="TRANSMEMBRANE PROTEIN WITH METALLOPHOSPHOESTERASE DOMAIN-RELATED"/>
    <property type="match status" value="1"/>
</dbReference>
<protein>
    <submittedName>
        <fullName evidence="3">Metallophosphoesterase</fullName>
    </submittedName>
</protein>
<keyword evidence="1" id="KW-0812">Transmembrane</keyword>
<evidence type="ECO:0000256" key="1">
    <source>
        <dbReference type="SAM" id="Phobius"/>
    </source>
</evidence>
<keyword evidence="4" id="KW-1185">Reference proteome</keyword>
<evidence type="ECO:0000313" key="4">
    <source>
        <dbReference type="Proteomes" id="UP001058120"/>
    </source>
</evidence>
<dbReference type="Pfam" id="PF00149">
    <property type="entry name" value="Metallophos"/>
    <property type="match status" value="1"/>
</dbReference>
<dbReference type="InterPro" id="IPR051158">
    <property type="entry name" value="Metallophosphoesterase_sf"/>
</dbReference>
<dbReference type="InterPro" id="IPR029052">
    <property type="entry name" value="Metallo-depent_PP-like"/>
</dbReference>
<feature type="domain" description="Calcineurin-like phosphoesterase" evidence="2">
    <location>
        <begin position="159"/>
        <end position="327"/>
    </location>
</feature>
<dbReference type="EMBL" id="CP065938">
    <property type="protein sequence ID" value="UWX05944.1"/>
    <property type="molecule type" value="Genomic_DNA"/>
</dbReference>
<sequence length="387" mass="44162">MQSHKTSRNRFFYFLCTSIMLCTGAYLAVRLFWFTELPLFIKIFAGAVIMLLSQCMFGMRYVVSFTPHMSYFALKVCGYCSAFFICLASFVCLHDIFFYARWYYEKSLPSYGITAAFAFCMLFVSFAAMVYGAWRALKIPAFVYNDLYVKELPEELEGMRIVHLSDLHIGSIFDGKWLGKLVDGINAEQADLIVVTGDLVDAVPAKIEQDVVHLRKLQSLLGMHICLGNHEYFCGAMPWVEKWHSWGFNVYINENKKVLYKNFPFYIAGSADFEGNKFPGLLTPDMEKTLQGIRQEDFVLLLQHQPKKAKKNAHKGVNVQLSGHTHGGQYFFLFPIVCLLNNGYRSGFYEVGDLSLYVSPGSGLWGYVPLRFGTNSEVLVHTLKKKK</sequence>
<accession>A0ABY5Y181</accession>
<feature type="transmembrane region" description="Helical" evidence="1">
    <location>
        <begin position="71"/>
        <end position="99"/>
    </location>
</feature>
<reference evidence="3" key="1">
    <citation type="submission" date="2020-12" db="EMBL/GenBank/DDBJ databases">
        <title>Taurinivorans muris gen. nov., sp. nov., fundamental and realized metabolic niche of a ubiquitous sulfidogenic bacterium in the murine intestine.</title>
        <authorList>
            <person name="Ye H."/>
            <person name="Hanson B.T."/>
            <person name="Loy A."/>
        </authorList>
    </citation>
    <scope>NUCLEOTIDE SEQUENCE</scope>
    <source>
        <strain evidence="3">LT0009</strain>
    </source>
</reference>
<name>A0ABY5Y181_9BACT</name>
<dbReference type="RefSeq" id="WP_334315538.1">
    <property type="nucleotide sequence ID" value="NZ_CP065938.1"/>
</dbReference>
<feature type="transmembrane region" description="Helical" evidence="1">
    <location>
        <begin position="39"/>
        <end position="59"/>
    </location>
</feature>
<dbReference type="PANTHER" id="PTHR31302:SF0">
    <property type="entry name" value="TRANSMEMBRANE PROTEIN WITH METALLOPHOSPHOESTERASE DOMAIN"/>
    <property type="match status" value="1"/>
</dbReference>
<feature type="transmembrane region" description="Helical" evidence="1">
    <location>
        <begin position="12"/>
        <end position="33"/>
    </location>
</feature>
<evidence type="ECO:0000313" key="3">
    <source>
        <dbReference type="EMBL" id="UWX05944.1"/>
    </source>
</evidence>
<dbReference type="Gene3D" id="3.60.21.10">
    <property type="match status" value="1"/>
</dbReference>
<dbReference type="CDD" id="cd07385">
    <property type="entry name" value="MPP_YkuE_C"/>
    <property type="match status" value="1"/>
</dbReference>
<dbReference type="SUPFAM" id="SSF56300">
    <property type="entry name" value="Metallo-dependent phosphatases"/>
    <property type="match status" value="1"/>
</dbReference>
<evidence type="ECO:0000259" key="2">
    <source>
        <dbReference type="Pfam" id="PF00149"/>
    </source>
</evidence>
<feature type="transmembrane region" description="Helical" evidence="1">
    <location>
        <begin position="111"/>
        <end position="134"/>
    </location>
</feature>
<organism evidence="3 4">
    <name type="scientific">Taurinivorans muris</name>
    <dbReference type="NCBI Taxonomy" id="2787751"/>
    <lineage>
        <taxon>Bacteria</taxon>
        <taxon>Pseudomonadati</taxon>
        <taxon>Thermodesulfobacteriota</taxon>
        <taxon>Desulfovibrionia</taxon>
        <taxon>Desulfovibrionales</taxon>
        <taxon>Desulfovibrionaceae</taxon>
        <taxon>Taurinivorans</taxon>
    </lineage>
</organism>
<dbReference type="InterPro" id="IPR004843">
    <property type="entry name" value="Calcineurin-like_PHP"/>
</dbReference>
<keyword evidence="1" id="KW-0472">Membrane</keyword>
<keyword evidence="1" id="KW-1133">Transmembrane helix</keyword>
<proteinExistence type="predicted"/>
<gene>
    <name evidence="3" type="ORF">JBF11_01045</name>
</gene>